<evidence type="ECO:0000313" key="1">
    <source>
        <dbReference type="EMBL" id="AKG91547.1"/>
    </source>
</evidence>
<keyword evidence="2" id="KW-1185">Reference proteome</keyword>
<proteinExistence type="predicted"/>
<dbReference type="InterPro" id="IPR009010">
    <property type="entry name" value="Asp_de-COase-like_dom_sf"/>
</dbReference>
<dbReference type="STRING" id="113653.GAH_01138"/>
<gene>
    <name evidence="1" type="ORF">GAH_01138</name>
</gene>
<name>A0A0F7IEV4_9EURY</name>
<dbReference type="OrthoDB" id="378787at2157"/>
<organism evidence="1 2">
    <name type="scientific">Geoglobus ahangari</name>
    <dbReference type="NCBI Taxonomy" id="113653"/>
    <lineage>
        <taxon>Archaea</taxon>
        <taxon>Methanobacteriati</taxon>
        <taxon>Methanobacteriota</taxon>
        <taxon>Archaeoglobi</taxon>
        <taxon>Archaeoglobales</taxon>
        <taxon>Archaeoglobaceae</taxon>
        <taxon>Geoglobus</taxon>
    </lineage>
</organism>
<dbReference type="InParanoid" id="A0A0F7IEV4"/>
<dbReference type="HOGENOM" id="CLU_2055928_0_0_2"/>
<dbReference type="GeneID" id="24803712"/>
<reference evidence="1 2" key="1">
    <citation type="submission" date="2015-04" db="EMBL/GenBank/DDBJ databases">
        <title>The complete genome sequence of the hyperthermophilic, obligate iron-reducing archaeon Geoglobus ahangari strain 234T.</title>
        <authorList>
            <person name="Manzella M.P."/>
            <person name="Holmes D.E."/>
            <person name="Rocheleau J.M."/>
            <person name="Chung A."/>
            <person name="Reguera G."/>
            <person name="Kashefi K."/>
        </authorList>
    </citation>
    <scope>NUCLEOTIDE SEQUENCE [LARGE SCALE GENOMIC DNA]</scope>
    <source>
        <strain evidence="1 2">234</strain>
    </source>
</reference>
<dbReference type="Gene3D" id="2.40.40.20">
    <property type="match status" value="1"/>
</dbReference>
<accession>A0A0F7IEV4</accession>
<dbReference type="SUPFAM" id="SSF50692">
    <property type="entry name" value="ADC-like"/>
    <property type="match status" value="1"/>
</dbReference>
<protein>
    <submittedName>
        <fullName evidence="1">Formylmethanofuran dehydrogenase, subunit D</fullName>
        <ecNumber evidence="1">1.2.99.5</ecNumber>
    </submittedName>
</protein>
<dbReference type="GO" id="GO:0016491">
    <property type="term" value="F:oxidoreductase activity"/>
    <property type="evidence" value="ECO:0007669"/>
    <property type="project" value="UniProtKB-KW"/>
</dbReference>
<evidence type="ECO:0000313" key="2">
    <source>
        <dbReference type="Proteomes" id="UP000034723"/>
    </source>
</evidence>
<dbReference type="AlphaFoldDB" id="A0A0F7IEV4"/>
<keyword evidence="1" id="KW-0560">Oxidoreductase</keyword>
<sequence>MPLQFSKFLKKITVEVVVARSSFQVEAMDKGKFTDEYVEKSAVIYFTEEFAKSNGLKEGDVVRVTRAGRSVNVKVAISDVAPSSGAFMPNSIYTSYLTDFDSFKRFEASIEPVSGGSVTKPEEIMQIVLNDS</sequence>
<dbReference type="KEGG" id="gah:GAH_01138"/>
<dbReference type="Proteomes" id="UP000034723">
    <property type="component" value="Chromosome"/>
</dbReference>
<dbReference type="EMBL" id="CP011267">
    <property type="protein sequence ID" value="AKG91547.1"/>
    <property type="molecule type" value="Genomic_DNA"/>
</dbReference>
<dbReference type="EC" id="1.2.99.5" evidence="1"/>
<dbReference type="RefSeq" id="WP_048095233.1">
    <property type="nucleotide sequence ID" value="NZ_CP011267.1"/>
</dbReference>